<comment type="pathway">
    <text evidence="2 14">Polyol metabolism; myo-inositol degradation into D-glucuronate; D-glucuronate from myo-inositol: step 1/1.</text>
</comment>
<keyword evidence="6 14" id="KW-0963">Cytoplasm</keyword>
<dbReference type="EC" id="1.13.99.1" evidence="4 14"/>
<protein>
    <recommendedName>
        <fullName evidence="5 14">Inositol oxygenase</fullName>
        <ecNumber evidence="4 14">1.13.99.1</ecNumber>
    </recommendedName>
    <alternativeName>
        <fullName evidence="10 14">Myo-inositol oxygenase</fullName>
    </alternativeName>
</protein>
<accession>A0A3M9YMJ5</accession>
<name>A0A3M9YMJ5_9PEZI</name>
<feature type="binding site" evidence="13">
    <location>
        <position position="307"/>
    </location>
    <ligand>
        <name>Fe cation</name>
        <dbReference type="ChEBI" id="CHEBI:24875"/>
        <label>1</label>
    </ligand>
</feature>
<keyword evidence="8 14" id="KW-0560">Oxidoreductase</keyword>
<evidence type="ECO:0000256" key="9">
    <source>
        <dbReference type="ARBA" id="ARBA00023004"/>
    </source>
</evidence>
<comment type="cofactor">
    <cofactor evidence="13 14">
        <name>Fe cation</name>
        <dbReference type="ChEBI" id="CHEBI:24875"/>
    </cofactor>
    <text evidence="13 14">Binds 2 iron ions per subunit.</text>
</comment>
<evidence type="ECO:0000256" key="4">
    <source>
        <dbReference type="ARBA" id="ARBA00011919"/>
    </source>
</evidence>
<comment type="caution">
    <text evidence="15">The sequence shown here is derived from an EMBL/GenBank/DDBJ whole genome shotgun (WGS) entry which is preliminary data.</text>
</comment>
<dbReference type="GeneID" id="39612340"/>
<evidence type="ECO:0000256" key="7">
    <source>
        <dbReference type="ARBA" id="ARBA00022723"/>
    </source>
</evidence>
<evidence type="ECO:0000256" key="1">
    <source>
        <dbReference type="ARBA" id="ARBA00004496"/>
    </source>
</evidence>
<dbReference type="AlphaFoldDB" id="A0A3M9YMJ5"/>
<reference evidence="15 16" key="1">
    <citation type="submission" date="2018-10" db="EMBL/GenBank/DDBJ databases">
        <title>Genome sequence of Verticillium nonalfalfae VnAa140.</title>
        <authorList>
            <person name="Stajich J.E."/>
            <person name="Kasson M.T."/>
        </authorList>
    </citation>
    <scope>NUCLEOTIDE SEQUENCE [LARGE SCALE GENOMIC DNA]</scope>
    <source>
        <strain evidence="15 16">VnAa140</strain>
    </source>
</reference>
<evidence type="ECO:0000256" key="10">
    <source>
        <dbReference type="ARBA" id="ARBA00029668"/>
    </source>
</evidence>
<evidence type="ECO:0000256" key="8">
    <source>
        <dbReference type="ARBA" id="ARBA00023002"/>
    </source>
</evidence>
<comment type="catalytic activity">
    <reaction evidence="11 14">
        <text>myo-inositol + O2 = D-glucuronate + H2O + H(+)</text>
        <dbReference type="Rhea" id="RHEA:23696"/>
        <dbReference type="ChEBI" id="CHEBI:15377"/>
        <dbReference type="ChEBI" id="CHEBI:15378"/>
        <dbReference type="ChEBI" id="CHEBI:15379"/>
        <dbReference type="ChEBI" id="CHEBI:17268"/>
        <dbReference type="ChEBI" id="CHEBI:58720"/>
        <dbReference type="EC" id="1.13.99.1"/>
    </reaction>
</comment>
<comment type="subcellular location">
    <subcellularLocation>
        <location evidence="1 14">Cytoplasm</location>
    </subcellularLocation>
</comment>
<dbReference type="GO" id="GO:0050113">
    <property type="term" value="F:inositol oxygenase activity"/>
    <property type="evidence" value="ECO:0007669"/>
    <property type="project" value="UniProtKB-UniRule"/>
</dbReference>
<dbReference type="GO" id="GO:0005737">
    <property type="term" value="C:cytoplasm"/>
    <property type="evidence" value="ECO:0007669"/>
    <property type="project" value="UniProtKB-SubCell"/>
</dbReference>
<evidence type="ECO:0000256" key="13">
    <source>
        <dbReference type="PIRSR" id="PIRSR607828-2"/>
    </source>
</evidence>
<dbReference type="InterPro" id="IPR007828">
    <property type="entry name" value="Inositol_oxygenase"/>
</dbReference>
<evidence type="ECO:0000256" key="12">
    <source>
        <dbReference type="PIRSR" id="PIRSR607828-1"/>
    </source>
</evidence>
<feature type="binding site" evidence="13">
    <location>
        <position position="178"/>
    </location>
    <ligand>
        <name>Fe cation</name>
        <dbReference type="ChEBI" id="CHEBI:24875"/>
        <label>1</label>
    </ligand>
</feature>
<organism evidence="15 16">
    <name type="scientific">Verticillium nonalfalfae</name>
    <dbReference type="NCBI Taxonomy" id="1051616"/>
    <lineage>
        <taxon>Eukaryota</taxon>
        <taxon>Fungi</taxon>
        <taxon>Dikarya</taxon>
        <taxon>Ascomycota</taxon>
        <taxon>Pezizomycotina</taxon>
        <taxon>Sordariomycetes</taxon>
        <taxon>Hypocreomycetidae</taxon>
        <taxon>Glomerellales</taxon>
        <taxon>Plectosphaerellaceae</taxon>
        <taxon>Verticillium</taxon>
    </lineage>
</organism>
<keyword evidence="9 13" id="KW-0408">Iron</keyword>
<evidence type="ECO:0000256" key="14">
    <source>
        <dbReference type="RuleBase" id="RU367039"/>
    </source>
</evidence>
<dbReference type="STRING" id="1051616.A0A3M9YMJ5"/>
<dbReference type="PANTHER" id="PTHR12588:SF0">
    <property type="entry name" value="INOSITOL OXYGENASE"/>
    <property type="match status" value="1"/>
</dbReference>
<evidence type="ECO:0000256" key="11">
    <source>
        <dbReference type="ARBA" id="ARBA00048271"/>
    </source>
</evidence>
<comment type="similarity">
    <text evidence="3 14">Belongs to the myo-inositol oxygenase family.</text>
</comment>
<feature type="binding site" evidence="12">
    <location>
        <position position="182"/>
    </location>
    <ligand>
        <name>substrate</name>
    </ligand>
</feature>
<dbReference type="Pfam" id="PF05153">
    <property type="entry name" value="MIOX"/>
    <property type="match status" value="1"/>
</dbReference>
<dbReference type="UniPathway" id="UPA00111">
    <property type="reaction ID" value="UER00527"/>
</dbReference>
<feature type="binding site" evidence="13">
    <location>
        <position position="179"/>
    </location>
    <ligand>
        <name>Fe cation</name>
        <dbReference type="ChEBI" id="CHEBI:24875"/>
        <label>1</label>
    </ligand>
</feature>
<dbReference type="Proteomes" id="UP000267145">
    <property type="component" value="Unassembled WGS sequence"/>
</dbReference>
<evidence type="ECO:0000313" key="15">
    <source>
        <dbReference type="EMBL" id="RNJ60270.1"/>
    </source>
</evidence>
<feature type="binding site" evidence="12">
    <location>
        <position position="79"/>
    </location>
    <ligand>
        <name>substrate</name>
    </ligand>
</feature>
<evidence type="ECO:0000256" key="5">
    <source>
        <dbReference type="ARBA" id="ARBA00019269"/>
    </source>
</evidence>
<dbReference type="SUPFAM" id="SSF109604">
    <property type="entry name" value="HD-domain/PDEase-like"/>
    <property type="match status" value="1"/>
</dbReference>
<dbReference type="RefSeq" id="XP_028498428.1">
    <property type="nucleotide sequence ID" value="XM_028642737.1"/>
</dbReference>
<keyword evidence="16" id="KW-1185">Reference proteome</keyword>
<evidence type="ECO:0000256" key="6">
    <source>
        <dbReference type="ARBA" id="ARBA00022490"/>
    </source>
</evidence>
<evidence type="ECO:0000256" key="2">
    <source>
        <dbReference type="ARBA" id="ARBA00005167"/>
    </source>
</evidence>
<dbReference type="PANTHER" id="PTHR12588">
    <property type="entry name" value="MYOINOSITOL OXYGENASE"/>
    <property type="match status" value="1"/>
</dbReference>
<feature type="binding site" evidence="13">
    <location>
        <position position="154"/>
    </location>
    <ligand>
        <name>Fe cation</name>
        <dbReference type="ChEBI" id="CHEBI:24875"/>
        <label>1</label>
    </ligand>
</feature>
<evidence type="ECO:0000256" key="3">
    <source>
        <dbReference type="ARBA" id="ARBA00005286"/>
    </source>
</evidence>
<evidence type="ECO:0000313" key="16">
    <source>
        <dbReference type="Proteomes" id="UP000267145"/>
    </source>
</evidence>
<proteinExistence type="inferred from homology"/>
<feature type="binding site" evidence="12">
    <location>
        <begin position="274"/>
        <end position="275"/>
    </location>
    <ligand>
        <name>substrate</name>
    </ligand>
</feature>
<feature type="binding site" evidence="12">
    <location>
        <begin position="141"/>
        <end position="143"/>
    </location>
    <ligand>
        <name>substrate</name>
    </ligand>
</feature>
<sequence length="340" mass="38070">MVATQKPFFQAPASLDAHALEQVEDAIDNVNILKGKPGKTANTAKPAAAASAAAATAAATPTTYESSKFDAEKDKAAFRQYESATDRVKTFYQTQHANQTYDYNMAIRKQFAVDLSPDPTTPPRAELSVWDAMLKLDTLVDDSDPDTSLTQIQHLLQTAEAMRRDGQPRWMQLTGLIHDLGKLLYLHGCPEQWSVVGDTFPVGCAFSPKIILPATFAANPDSTHPVYATPLGVYEEACGIENLVMSWGHDEYLYQVVKDQSTLPRAALAMIRYHSFYPWHREGAYREFMAPGDDELLDAVLAFNPYDLYSKSDDAPTVDELRPYYQDLIDEYFPKRVIRW</sequence>
<dbReference type="EMBL" id="RBVV01000008">
    <property type="protein sequence ID" value="RNJ60270.1"/>
    <property type="molecule type" value="Genomic_DNA"/>
</dbReference>
<gene>
    <name evidence="15" type="ORF">D7B24_008651</name>
</gene>
<feature type="binding site" evidence="12">
    <location>
        <begin position="197"/>
        <end position="198"/>
    </location>
    <ligand>
        <name>substrate</name>
    </ligand>
</feature>
<dbReference type="GO" id="GO:0019310">
    <property type="term" value="P:inositol catabolic process"/>
    <property type="evidence" value="ECO:0007669"/>
    <property type="project" value="UniProtKB-UniRule"/>
</dbReference>
<feature type="binding site" evidence="13">
    <location>
        <position position="249"/>
    </location>
    <ligand>
        <name>Fe cation</name>
        <dbReference type="ChEBI" id="CHEBI:24875"/>
        <label>1</label>
    </ligand>
</feature>
<dbReference type="Gene3D" id="1.10.3210.10">
    <property type="entry name" value="Hypothetical protein af1432"/>
    <property type="match status" value="1"/>
</dbReference>
<keyword evidence="7 13" id="KW-0479">Metal-binding</keyword>
<feature type="binding site" evidence="13">
    <location>
        <position position="274"/>
    </location>
    <ligand>
        <name>Fe cation</name>
        <dbReference type="ChEBI" id="CHEBI:24875"/>
        <label>1</label>
    </ligand>
</feature>
<dbReference type="GO" id="GO:0005506">
    <property type="term" value="F:iron ion binding"/>
    <property type="evidence" value="ECO:0007669"/>
    <property type="project" value="InterPro"/>
</dbReference>